<evidence type="ECO:0000256" key="3">
    <source>
        <dbReference type="ARBA" id="ARBA00022833"/>
    </source>
</evidence>
<evidence type="ECO:0000313" key="8">
    <source>
        <dbReference type="EMBL" id="CAH1963276.1"/>
    </source>
</evidence>
<evidence type="ECO:0000313" key="9">
    <source>
        <dbReference type="Proteomes" id="UP001152888"/>
    </source>
</evidence>
<proteinExistence type="predicted"/>
<evidence type="ECO:0000256" key="5">
    <source>
        <dbReference type="SAM" id="Coils"/>
    </source>
</evidence>
<dbReference type="Proteomes" id="UP001152888">
    <property type="component" value="Unassembled WGS sequence"/>
</dbReference>
<dbReference type="CDD" id="cd15489">
    <property type="entry name" value="PHD_SF"/>
    <property type="match status" value="1"/>
</dbReference>
<evidence type="ECO:0000256" key="6">
    <source>
        <dbReference type="SAM" id="MobiDB-lite"/>
    </source>
</evidence>
<dbReference type="SUPFAM" id="SSF57903">
    <property type="entry name" value="FYVE/PHD zinc finger"/>
    <property type="match status" value="1"/>
</dbReference>
<feature type="compositionally biased region" description="Basic and acidic residues" evidence="6">
    <location>
        <begin position="826"/>
        <end position="838"/>
    </location>
</feature>
<feature type="compositionally biased region" description="Basic residues" evidence="6">
    <location>
        <begin position="854"/>
        <end position="864"/>
    </location>
</feature>
<organism evidence="8 9">
    <name type="scientific">Acanthoscelides obtectus</name>
    <name type="common">Bean weevil</name>
    <name type="synonym">Bruchus obtectus</name>
    <dbReference type="NCBI Taxonomy" id="200917"/>
    <lineage>
        <taxon>Eukaryota</taxon>
        <taxon>Metazoa</taxon>
        <taxon>Ecdysozoa</taxon>
        <taxon>Arthropoda</taxon>
        <taxon>Hexapoda</taxon>
        <taxon>Insecta</taxon>
        <taxon>Pterygota</taxon>
        <taxon>Neoptera</taxon>
        <taxon>Endopterygota</taxon>
        <taxon>Coleoptera</taxon>
        <taxon>Polyphaga</taxon>
        <taxon>Cucujiformia</taxon>
        <taxon>Chrysomeloidea</taxon>
        <taxon>Chrysomelidae</taxon>
        <taxon>Bruchinae</taxon>
        <taxon>Bruchini</taxon>
        <taxon>Acanthoscelides</taxon>
    </lineage>
</organism>
<dbReference type="InterPro" id="IPR013083">
    <property type="entry name" value="Znf_RING/FYVE/PHD"/>
</dbReference>
<dbReference type="InterPro" id="IPR011011">
    <property type="entry name" value="Znf_FYVE_PHD"/>
</dbReference>
<evidence type="ECO:0000256" key="2">
    <source>
        <dbReference type="ARBA" id="ARBA00022771"/>
    </source>
</evidence>
<dbReference type="SMART" id="SM00343">
    <property type="entry name" value="ZnF_C2HC"/>
    <property type="match status" value="2"/>
</dbReference>
<feature type="region of interest" description="Disordered" evidence="6">
    <location>
        <begin position="744"/>
        <end position="787"/>
    </location>
</feature>
<dbReference type="Gene3D" id="2.40.70.10">
    <property type="entry name" value="Acid Proteases"/>
    <property type="match status" value="1"/>
</dbReference>
<feature type="coiled-coil region" evidence="5">
    <location>
        <begin position="139"/>
        <end position="166"/>
    </location>
</feature>
<dbReference type="InterPro" id="IPR036875">
    <property type="entry name" value="Znf_CCHC_sf"/>
</dbReference>
<feature type="region of interest" description="Disordered" evidence="6">
    <location>
        <begin position="819"/>
        <end position="869"/>
    </location>
</feature>
<evidence type="ECO:0000256" key="4">
    <source>
        <dbReference type="PROSITE-ProRule" id="PRU00047"/>
    </source>
</evidence>
<dbReference type="Gene3D" id="4.10.60.10">
    <property type="entry name" value="Zinc finger, CCHC-type"/>
    <property type="match status" value="1"/>
</dbReference>
<sequence length="939" mass="105828">MGKHKRSRSSSSSSSSSSSASSSSSSKTNRKGRYDKSTSECSRTDTRYNKRSKSAQSPSKNSAEKRQMVRSTVHRTTSMPRDCSGYPSDILVHVPNSAATVTSEEIRNSDSYTPIFRQLGTSNLQSTRIGSNDTIDNSVGLQQSEKSAYEDRIKRLEQQVENLTKQNSSESPKLTLRSDCIPEFCRENENLSAAKWLEKIDQLKNINRWDDVTTIYHMQSRLAGMGRTWYHSLNSLNYTWLEWKELIIKTFPDHIDYAKALRKMLEKTKSHNESMTAYYFSKMELIRTCQIVGKNAVSCLIDGITDINIQNAARAGRYEIPETLFEQYLSMLRDESSHQLHSNKPETITKRHNKPDLRNAISKKYKPYHREDVMCYNCKQKGHYQASCPKSRKVCSKCNLLGHEADQCRTGQGKHAGLQTKGKLHPILSLSSNQPVSTCYFIDCIINNEPLRGYVDSGCAAVTIRETNAKNLKLPLTPASVRLCGYAGGSVVANWKTKIYLTVDQASAHVDALIVPDQVQEVPVIVGQPFVNNESVTVVVRGNQIRLYDQNLIKIGTLDEFLSKKVELVSAETTVIPPNYMGHIVIKQDESVRDVFVNLQTRDCGKLQPLDVAVYSSFKSRYNRVLNNWMLSNPGKTVTIYNIPELIKTLMSDAFSQANILSGFRKSGIHPFNPDIFTEEEFMCSAVTDRSFLGDDDMLSAHSTLQDHSARLTFSNSIENPSSSFDNHSMRSDQNGAHLDKVPLVAPAAIRPYPKASPRKKTRHGRQPGKTKILTETPEKEDNPVADPATVGILTERNIEENRTMAAKNSRVGGIKKNIFQDDETETQREDSSTIVEHKSRKRNFRSSTGNGSTRRKTKLKKRVKSSETESEDECVIQYADSSSGDEAQDPSDPWYCFVCQNEEVLDMRLCISCKRYAHEICVGLTNKDNENFICHECD</sequence>
<dbReference type="GO" id="GO:0003676">
    <property type="term" value="F:nucleic acid binding"/>
    <property type="evidence" value="ECO:0007669"/>
    <property type="project" value="InterPro"/>
</dbReference>
<dbReference type="InterPro" id="IPR001878">
    <property type="entry name" value="Znf_CCHC"/>
</dbReference>
<dbReference type="Gene3D" id="3.30.40.10">
    <property type="entry name" value="Zinc/RING finger domain, C3HC4 (zinc finger)"/>
    <property type="match status" value="1"/>
</dbReference>
<keyword evidence="9" id="KW-1185">Reference proteome</keyword>
<dbReference type="GO" id="GO:0008270">
    <property type="term" value="F:zinc ion binding"/>
    <property type="evidence" value="ECO:0007669"/>
    <property type="project" value="UniProtKB-KW"/>
</dbReference>
<keyword evidence="2 4" id="KW-0863">Zinc-finger</keyword>
<keyword evidence="3" id="KW-0862">Zinc</keyword>
<dbReference type="SUPFAM" id="SSF57756">
    <property type="entry name" value="Retrovirus zinc finger-like domains"/>
    <property type="match status" value="1"/>
</dbReference>
<dbReference type="PROSITE" id="PS50158">
    <property type="entry name" value="ZF_CCHC"/>
    <property type="match status" value="1"/>
</dbReference>
<dbReference type="SMART" id="SM00249">
    <property type="entry name" value="PHD"/>
    <property type="match status" value="1"/>
</dbReference>
<dbReference type="AlphaFoldDB" id="A0A9P0JXZ3"/>
<feature type="compositionally biased region" description="Low complexity" evidence="6">
    <location>
        <begin position="9"/>
        <end position="26"/>
    </location>
</feature>
<feature type="compositionally biased region" description="Basic and acidic residues" evidence="6">
    <location>
        <begin position="32"/>
        <end position="48"/>
    </location>
</feature>
<protein>
    <recommendedName>
        <fullName evidence="7">CCHC-type domain-containing protein</fullName>
    </recommendedName>
</protein>
<dbReference type="EMBL" id="CAKOFQ010006707">
    <property type="protein sequence ID" value="CAH1963276.1"/>
    <property type="molecule type" value="Genomic_DNA"/>
</dbReference>
<reference evidence="8" key="1">
    <citation type="submission" date="2022-03" db="EMBL/GenBank/DDBJ databases">
        <authorList>
            <person name="Sayadi A."/>
        </authorList>
    </citation>
    <scope>NUCLEOTIDE SEQUENCE</scope>
</reference>
<comment type="caution">
    <text evidence="8">The sequence shown here is derived from an EMBL/GenBank/DDBJ whole genome shotgun (WGS) entry which is preliminary data.</text>
</comment>
<feature type="compositionally biased region" description="Basic residues" evidence="6">
    <location>
        <begin position="757"/>
        <end position="769"/>
    </location>
</feature>
<dbReference type="SUPFAM" id="SSF50630">
    <property type="entry name" value="Acid proteases"/>
    <property type="match status" value="1"/>
</dbReference>
<gene>
    <name evidence="8" type="ORF">ACAOBT_LOCUS5122</name>
</gene>
<keyword evidence="1" id="KW-0479">Metal-binding</keyword>
<keyword evidence="5" id="KW-0175">Coiled coil</keyword>
<feature type="region of interest" description="Disordered" evidence="6">
    <location>
        <begin position="1"/>
        <end position="83"/>
    </location>
</feature>
<evidence type="ECO:0000256" key="1">
    <source>
        <dbReference type="ARBA" id="ARBA00022723"/>
    </source>
</evidence>
<name>A0A9P0JXZ3_ACAOB</name>
<dbReference type="OrthoDB" id="6725237at2759"/>
<accession>A0A9P0JXZ3</accession>
<evidence type="ECO:0000259" key="7">
    <source>
        <dbReference type="PROSITE" id="PS50158"/>
    </source>
</evidence>
<dbReference type="InterPro" id="IPR021109">
    <property type="entry name" value="Peptidase_aspartic_dom_sf"/>
</dbReference>
<feature type="domain" description="CCHC-type" evidence="7">
    <location>
        <begin position="375"/>
        <end position="390"/>
    </location>
</feature>
<dbReference type="InterPro" id="IPR001965">
    <property type="entry name" value="Znf_PHD"/>
</dbReference>